<keyword evidence="1" id="KW-0547">Nucleotide-binding</keyword>
<comment type="caution">
    <text evidence="4">The sequence shown here is derived from an EMBL/GenBank/DDBJ whole genome shotgun (WGS) entry which is preliminary data.</text>
</comment>
<protein>
    <recommendedName>
        <fullName evidence="3">ABC transporter domain-containing protein</fullName>
    </recommendedName>
</protein>
<keyword evidence="2" id="KW-0067">ATP-binding</keyword>
<dbReference type="AlphaFoldDB" id="A0A821D6P9"/>
<evidence type="ECO:0000313" key="5">
    <source>
        <dbReference type="Proteomes" id="UP000663866"/>
    </source>
</evidence>
<evidence type="ECO:0000259" key="3">
    <source>
        <dbReference type="Pfam" id="PF00005"/>
    </source>
</evidence>
<organism evidence="4 5">
    <name type="scientific">Rotaria magnacalcarata</name>
    <dbReference type="NCBI Taxonomy" id="392030"/>
    <lineage>
        <taxon>Eukaryota</taxon>
        <taxon>Metazoa</taxon>
        <taxon>Spiralia</taxon>
        <taxon>Gnathifera</taxon>
        <taxon>Rotifera</taxon>
        <taxon>Eurotatoria</taxon>
        <taxon>Bdelloidea</taxon>
        <taxon>Philodinida</taxon>
        <taxon>Philodinidae</taxon>
        <taxon>Rotaria</taxon>
    </lineage>
</organism>
<reference evidence="4" key="1">
    <citation type="submission" date="2021-02" db="EMBL/GenBank/DDBJ databases">
        <authorList>
            <person name="Nowell W R."/>
        </authorList>
    </citation>
    <scope>NUCLEOTIDE SEQUENCE</scope>
</reference>
<evidence type="ECO:0000313" key="4">
    <source>
        <dbReference type="EMBL" id="CAF4616740.1"/>
    </source>
</evidence>
<dbReference type="PANTHER" id="PTHR24223">
    <property type="entry name" value="ATP-BINDING CASSETTE SUB-FAMILY C"/>
    <property type="match status" value="1"/>
</dbReference>
<dbReference type="InterPro" id="IPR027417">
    <property type="entry name" value="P-loop_NTPase"/>
</dbReference>
<dbReference type="GO" id="GO:0016887">
    <property type="term" value="F:ATP hydrolysis activity"/>
    <property type="evidence" value="ECO:0007669"/>
    <property type="project" value="InterPro"/>
</dbReference>
<dbReference type="Pfam" id="PF00005">
    <property type="entry name" value="ABC_tran"/>
    <property type="match status" value="1"/>
</dbReference>
<evidence type="ECO:0000256" key="2">
    <source>
        <dbReference type="ARBA" id="ARBA00022840"/>
    </source>
</evidence>
<accession>A0A821D6P9</accession>
<proteinExistence type="predicted"/>
<dbReference type="InterPro" id="IPR003439">
    <property type="entry name" value="ABC_transporter-like_ATP-bd"/>
</dbReference>
<dbReference type="Gene3D" id="3.40.50.300">
    <property type="entry name" value="P-loop containing nucleotide triphosphate hydrolases"/>
    <property type="match status" value="1"/>
</dbReference>
<keyword evidence="5" id="KW-1185">Reference proteome</keyword>
<gene>
    <name evidence="4" type="ORF">OVN521_LOCUS45755</name>
</gene>
<dbReference type="Proteomes" id="UP000663866">
    <property type="component" value="Unassembled WGS sequence"/>
</dbReference>
<dbReference type="SUPFAM" id="SSF52540">
    <property type="entry name" value="P-loop containing nucleoside triphosphate hydrolases"/>
    <property type="match status" value="1"/>
</dbReference>
<sequence length="88" mass="9810">MRYRAGLDHVLNNIDLHIETKEKIGIIGRTGAGKSSLFQAMFRLIDQESVSGKISIDGFDIKSIPLHHLRSRLSVIPQTPILFAGTLR</sequence>
<dbReference type="GO" id="GO:0016020">
    <property type="term" value="C:membrane"/>
    <property type="evidence" value="ECO:0007669"/>
    <property type="project" value="TreeGrafter"/>
</dbReference>
<dbReference type="GO" id="GO:0042626">
    <property type="term" value="F:ATPase-coupled transmembrane transporter activity"/>
    <property type="evidence" value="ECO:0007669"/>
    <property type="project" value="TreeGrafter"/>
</dbReference>
<feature type="domain" description="ABC transporter" evidence="3">
    <location>
        <begin position="11"/>
        <end position="84"/>
    </location>
</feature>
<dbReference type="GO" id="GO:0005524">
    <property type="term" value="F:ATP binding"/>
    <property type="evidence" value="ECO:0007669"/>
    <property type="project" value="UniProtKB-KW"/>
</dbReference>
<evidence type="ECO:0000256" key="1">
    <source>
        <dbReference type="ARBA" id="ARBA00022741"/>
    </source>
</evidence>
<dbReference type="InterPro" id="IPR050173">
    <property type="entry name" value="ABC_transporter_C-like"/>
</dbReference>
<dbReference type="EMBL" id="CAJOBG010076808">
    <property type="protein sequence ID" value="CAF4616740.1"/>
    <property type="molecule type" value="Genomic_DNA"/>
</dbReference>
<name>A0A821D6P9_9BILA</name>
<feature type="non-terminal residue" evidence="4">
    <location>
        <position position="1"/>
    </location>
</feature>